<reference evidence="2" key="1">
    <citation type="submission" date="2018-11" db="EMBL/GenBank/DDBJ databases">
        <authorList>
            <consortium name="Pathogen Informatics"/>
        </authorList>
    </citation>
    <scope>NUCLEOTIDE SEQUENCE</scope>
</reference>
<keyword evidence="3" id="KW-1185">Reference proteome</keyword>
<name>A0A448XCE9_9PLAT</name>
<sequence length="117" mass="12710">MPSIFHIENSCLRVAFSLLTTTFLKPSNGTPFNNLLHGSVKSPGAKAANQPIGSSNTESKPARLNAGRKRAAQQASESAGEQNIMMDTRSVFLLRCKIGDEIWTPVPQYTASIAFWS</sequence>
<proteinExistence type="predicted"/>
<dbReference type="Proteomes" id="UP000784294">
    <property type="component" value="Unassembled WGS sequence"/>
</dbReference>
<evidence type="ECO:0000313" key="3">
    <source>
        <dbReference type="Proteomes" id="UP000784294"/>
    </source>
</evidence>
<feature type="compositionally biased region" description="Low complexity" evidence="1">
    <location>
        <begin position="72"/>
        <end position="81"/>
    </location>
</feature>
<dbReference type="EMBL" id="CAAALY010246040">
    <property type="protein sequence ID" value="VEL33583.1"/>
    <property type="molecule type" value="Genomic_DNA"/>
</dbReference>
<gene>
    <name evidence="2" type="ORF">PXEA_LOCUS27023</name>
</gene>
<evidence type="ECO:0000256" key="1">
    <source>
        <dbReference type="SAM" id="MobiDB-lite"/>
    </source>
</evidence>
<comment type="caution">
    <text evidence="2">The sequence shown here is derived from an EMBL/GenBank/DDBJ whole genome shotgun (WGS) entry which is preliminary data.</text>
</comment>
<dbReference type="AlphaFoldDB" id="A0A448XCE9"/>
<protein>
    <submittedName>
        <fullName evidence="2">Uncharacterized protein</fullName>
    </submittedName>
</protein>
<accession>A0A448XCE9</accession>
<feature type="region of interest" description="Disordered" evidence="1">
    <location>
        <begin position="39"/>
        <end position="81"/>
    </location>
</feature>
<organism evidence="2 3">
    <name type="scientific">Protopolystoma xenopodis</name>
    <dbReference type="NCBI Taxonomy" id="117903"/>
    <lineage>
        <taxon>Eukaryota</taxon>
        <taxon>Metazoa</taxon>
        <taxon>Spiralia</taxon>
        <taxon>Lophotrochozoa</taxon>
        <taxon>Platyhelminthes</taxon>
        <taxon>Monogenea</taxon>
        <taxon>Polyopisthocotylea</taxon>
        <taxon>Polystomatidea</taxon>
        <taxon>Polystomatidae</taxon>
        <taxon>Protopolystoma</taxon>
    </lineage>
</organism>
<evidence type="ECO:0000313" key="2">
    <source>
        <dbReference type="EMBL" id="VEL33583.1"/>
    </source>
</evidence>